<feature type="transmembrane region" description="Helical" evidence="1">
    <location>
        <begin position="251"/>
        <end position="270"/>
    </location>
</feature>
<accession>A0ABU4T263</accession>
<gene>
    <name evidence="2" type="ORF">SK803_18705</name>
</gene>
<feature type="transmembrane region" description="Helical" evidence="1">
    <location>
        <begin position="63"/>
        <end position="82"/>
    </location>
</feature>
<reference evidence="2 3" key="2">
    <citation type="submission" date="2023-11" db="EMBL/GenBank/DDBJ databases">
        <authorList>
            <person name="Lara A.C."/>
            <person name="Chronakova A."/>
        </authorList>
    </citation>
    <scope>NUCLEOTIDE SEQUENCE [LARGE SCALE GENOMIC DNA]</scope>
    <source>
        <strain evidence="2 3">BCCO 10_0856</strain>
    </source>
</reference>
<sequence>MLVEGVSLAAALAVVLLPGAGLLAAFGVRRPVWFAGFAAVASAGVATLVGVACALLGVAYNAVSLGAVTALLLLVGTFRWWRARKEEPRRRPRWGVITTVAGVLVLLGGTAIGLRTWLSGLGGTLATVPQEHDTIVHSELVSYVMRTGHGATWQLLPVDFVSGQPVSFYPAGMHLLAAATGQLVGDPIRGLNGVTIALLVIGLVLSTAALAHVTARRARIGGPLAVVAGGVGALVAVGMNAPTITMAAQGGVLPNAAALALAPGFLAVVLSVRPRQWSAVPVIAVGVAGLVALHPSAVMTVGVSTVAWWIGDLLTRGGWTRLRGQFLPLVLAGVAGIVVASPMLIKLVGQAGKTSAFPPDVAAVPFLTALERAAGLGFTGYLPEYGPYVQAAAFVLAVLAGGVLLVTRRAYGLLLASLLWIAITVAMWVSPGAGFEAAVTGFFYNSMLRVRSHIYLFVPVIIAVGAVVFATCAAAFLRRRTSLRMSPAGVAAALVVVFAASYALVPARGYMNINAHYLASRYSDSTLDRVGPDDLAAFDFLEGKVGPGERVMNSANDGSTYLYVEKGIPVVNTIAMGFHQVPYTYRLLQGFNRYETDAEIRREILDLDITWVLVDGDAPLIGAAGSPENWAGGGLFSVAPGLANLDGLPGMTERFRSGKVRVYQLDRGVLARMG</sequence>
<keyword evidence="3" id="KW-1185">Reference proteome</keyword>
<keyword evidence="1" id="KW-0812">Transmembrane</keyword>
<proteinExistence type="predicted"/>
<feature type="transmembrane region" description="Helical" evidence="1">
    <location>
        <begin position="6"/>
        <end position="26"/>
    </location>
</feature>
<feature type="transmembrane region" description="Helical" evidence="1">
    <location>
        <begin position="33"/>
        <end position="57"/>
    </location>
</feature>
<feature type="transmembrane region" description="Helical" evidence="1">
    <location>
        <begin position="488"/>
        <end position="505"/>
    </location>
</feature>
<organism evidence="2 3">
    <name type="scientific">Lentzea miocenica</name>
    <dbReference type="NCBI Taxonomy" id="3095431"/>
    <lineage>
        <taxon>Bacteria</taxon>
        <taxon>Bacillati</taxon>
        <taxon>Actinomycetota</taxon>
        <taxon>Actinomycetes</taxon>
        <taxon>Pseudonocardiales</taxon>
        <taxon>Pseudonocardiaceae</taxon>
        <taxon>Lentzea</taxon>
    </lineage>
</organism>
<evidence type="ECO:0000256" key="1">
    <source>
        <dbReference type="SAM" id="Phobius"/>
    </source>
</evidence>
<name>A0ABU4T263_9PSEU</name>
<feature type="transmembrane region" description="Helical" evidence="1">
    <location>
        <begin position="94"/>
        <end position="114"/>
    </location>
</feature>
<feature type="transmembrane region" description="Helical" evidence="1">
    <location>
        <begin position="282"/>
        <end position="310"/>
    </location>
</feature>
<keyword evidence="1" id="KW-0472">Membrane</keyword>
<protein>
    <submittedName>
        <fullName evidence="2">DUF6541 family protein</fullName>
    </submittedName>
</protein>
<feature type="transmembrane region" description="Helical" evidence="1">
    <location>
        <begin position="361"/>
        <end position="382"/>
    </location>
</feature>
<reference evidence="2 3" key="1">
    <citation type="submission" date="2023-11" db="EMBL/GenBank/DDBJ databases">
        <title>Lentzea sokolovensis, sp. nov., Lentzea kristufkii, sp. nov., and Lentzea miocenensis, sp. nov., rare actinobacteria from Sokolov Coal Basin, Miocene lacustrine sediment, Czech Republic.</title>
        <authorList>
            <person name="Lara A."/>
            <person name="Kotroba L."/>
            <person name="Nouioui I."/>
            <person name="Neumann-Schaal M."/>
            <person name="Mast Y."/>
            <person name="Chronakova A."/>
        </authorList>
    </citation>
    <scope>NUCLEOTIDE SEQUENCE [LARGE SCALE GENOMIC DNA]</scope>
    <source>
        <strain evidence="2 3">BCCO 10_0856</strain>
    </source>
</reference>
<feature type="transmembrane region" description="Helical" evidence="1">
    <location>
        <begin position="454"/>
        <end position="476"/>
    </location>
</feature>
<feature type="transmembrane region" description="Helical" evidence="1">
    <location>
        <begin position="388"/>
        <end position="406"/>
    </location>
</feature>
<dbReference type="EMBL" id="JAXAVW010000014">
    <property type="protein sequence ID" value="MDX8032255.1"/>
    <property type="molecule type" value="Genomic_DNA"/>
</dbReference>
<dbReference type="RefSeq" id="WP_319967294.1">
    <property type="nucleotide sequence ID" value="NZ_JAXAVW010000014.1"/>
</dbReference>
<feature type="transmembrane region" description="Helical" evidence="1">
    <location>
        <begin position="220"/>
        <end position="239"/>
    </location>
</feature>
<dbReference type="InterPro" id="IPR046671">
    <property type="entry name" value="DUF6541"/>
</dbReference>
<dbReference type="Proteomes" id="UP001285521">
    <property type="component" value="Unassembled WGS sequence"/>
</dbReference>
<feature type="transmembrane region" description="Helical" evidence="1">
    <location>
        <begin position="413"/>
        <end position="434"/>
    </location>
</feature>
<evidence type="ECO:0000313" key="2">
    <source>
        <dbReference type="EMBL" id="MDX8032255.1"/>
    </source>
</evidence>
<keyword evidence="1" id="KW-1133">Transmembrane helix</keyword>
<feature type="transmembrane region" description="Helical" evidence="1">
    <location>
        <begin position="193"/>
        <end position="213"/>
    </location>
</feature>
<dbReference type="Pfam" id="PF20176">
    <property type="entry name" value="DUF6541"/>
    <property type="match status" value="1"/>
</dbReference>
<feature type="transmembrane region" description="Helical" evidence="1">
    <location>
        <begin position="330"/>
        <end position="349"/>
    </location>
</feature>
<comment type="caution">
    <text evidence="2">The sequence shown here is derived from an EMBL/GenBank/DDBJ whole genome shotgun (WGS) entry which is preliminary data.</text>
</comment>
<evidence type="ECO:0000313" key="3">
    <source>
        <dbReference type="Proteomes" id="UP001285521"/>
    </source>
</evidence>